<keyword evidence="2" id="KW-1185">Reference proteome</keyword>
<dbReference type="Proteomes" id="UP001055307">
    <property type="component" value="Unassembled WGS sequence"/>
</dbReference>
<gene>
    <name evidence="1" type="ORF">OICFNHDK_3332</name>
</gene>
<dbReference type="AlphaFoldDB" id="A0AAV4ZAE7"/>
<evidence type="ECO:0000313" key="2">
    <source>
        <dbReference type="Proteomes" id="UP001055307"/>
    </source>
</evidence>
<evidence type="ECO:0000313" key="1">
    <source>
        <dbReference type="EMBL" id="GJD40856.1"/>
    </source>
</evidence>
<accession>A0AAV4ZAE7</accession>
<name>A0AAV4ZAE7_9HYPH</name>
<comment type="caution">
    <text evidence="1">The sequence shown here is derived from an EMBL/GenBank/DDBJ whole genome shotgun (WGS) entry which is preliminary data.</text>
</comment>
<dbReference type="EMBL" id="BPQF01000016">
    <property type="protein sequence ID" value="GJD40856.1"/>
    <property type="molecule type" value="Genomic_DNA"/>
</dbReference>
<reference evidence="1" key="1">
    <citation type="journal article" date="2016" name="Front. Microbiol.">
        <title>Genome Sequence of the Piezophilic, Mesophilic Sulfate-Reducing Bacterium Desulfovibrio indicus J2T.</title>
        <authorList>
            <person name="Cao J."/>
            <person name="Maignien L."/>
            <person name="Shao Z."/>
            <person name="Alain K."/>
            <person name="Jebbar M."/>
        </authorList>
    </citation>
    <scope>NUCLEOTIDE SEQUENCE</scope>
    <source>
        <strain evidence="1">DSM 21893</strain>
    </source>
</reference>
<organism evidence="1 2">
    <name type="scientific">Methylobacterium bullatum</name>
    <dbReference type="NCBI Taxonomy" id="570505"/>
    <lineage>
        <taxon>Bacteria</taxon>
        <taxon>Pseudomonadati</taxon>
        <taxon>Pseudomonadota</taxon>
        <taxon>Alphaproteobacteria</taxon>
        <taxon>Hyphomicrobiales</taxon>
        <taxon>Methylobacteriaceae</taxon>
        <taxon>Methylobacterium</taxon>
    </lineage>
</organism>
<sequence>MTGLSNCAAAERVEARFAHLPALALVEAARALSRGHAAHAASLVARHGSPAPGTAMARKVDRARDLDRLWSGIALQAAIRDIVEEHPDTLGRPLISDVLRAAERQMRDLADPEGTDGRQTALRLLLPPRQHLPDALPPALVAVFGPDLETPPRLHAA</sequence>
<reference evidence="1" key="2">
    <citation type="submission" date="2021-08" db="EMBL/GenBank/DDBJ databases">
        <authorList>
            <person name="Tani A."/>
            <person name="Ola A."/>
            <person name="Ogura Y."/>
            <person name="Katsura K."/>
            <person name="Hayashi T."/>
        </authorList>
    </citation>
    <scope>NUCLEOTIDE SEQUENCE</scope>
    <source>
        <strain evidence="1">DSM 21893</strain>
    </source>
</reference>
<protein>
    <submittedName>
        <fullName evidence="1">Uncharacterized protein</fullName>
    </submittedName>
</protein>
<proteinExistence type="predicted"/>